<evidence type="ECO:0000256" key="2">
    <source>
        <dbReference type="SAM" id="Phobius"/>
    </source>
</evidence>
<feature type="transmembrane region" description="Helical" evidence="2">
    <location>
        <begin position="35"/>
        <end position="55"/>
    </location>
</feature>
<accession>A0A382EY10</accession>
<organism evidence="3">
    <name type="scientific">marine metagenome</name>
    <dbReference type="NCBI Taxonomy" id="408172"/>
    <lineage>
        <taxon>unclassified sequences</taxon>
        <taxon>metagenomes</taxon>
        <taxon>ecological metagenomes</taxon>
    </lineage>
</organism>
<evidence type="ECO:0000256" key="1">
    <source>
        <dbReference type="SAM" id="MobiDB-lite"/>
    </source>
</evidence>
<feature type="region of interest" description="Disordered" evidence="1">
    <location>
        <begin position="1"/>
        <end position="28"/>
    </location>
</feature>
<feature type="compositionally biased region" description="Basic and acidic residues" evidence="1">
    <location>
        <begin position="1"/>
        <end position="11"/>
    </location>
</feature>
<dbReference type="AlphaFoldDB" id="A0A382EY10"/>
<dbReference type="EMBL" id="UINC01046626">
    <property type="protein sequence ID" value="SVB54893.1"/>
    <property type="molecule type" value="Genomic_DNA"/>
</dbReference>
<name>A0A382EY10_9ZZZZ</name>
<sequence length="81" mass="9425">MLHALMDELNKRIRMSKTSKDQRKKSVKIRRREQVRWLSTITSILVLVIAVWLFWESSSENHDLSLIGQGTNVVVQIHDPG</sequence>
<keyword evidence="2" id="KW-0472">Membrane</keyword>
<evidence type="ECO:0000313" key="3">
    <source>
        <dbReference type="EMBL" id="SVB54893.1"/>
    </source>
</evidence>
<reference evidence="3" key="1">
    <citation type="submission" date="2018-05" db="EMBL/GenBank/DDBJ databases">
        <authorList>
            <person name="Lanie J.A."/>
            <person name="Ng W.-L."/>
            <person name="Kazmierczak K.M."/>
            <person name="Andrzejewski T.M."/>
            <person name="Davidsen T.M."/>
            <person name="Wayne K.J."/>
            <person name="Tettelin H."/>
            <person name="Glass J.I."/>
            <person name="Rusch D."/>
            <person name="Podicherti R."/>
            <person name="Tsui H.-C.T."/>
            <person name="Winkler M.E."/>
        </authorList>
    </citation>
    <scope>NUCLEOTIDE SEQUENCE</scope>
</reference>
<protein>
    <submittedName>
        <fullName evidence="3">Uncharacterized protein</fullName>
    </submittedName>
</protein>
<gene>
    <name evidence="3" type="ORF">METZ01_LOCUS207747</name>
</gene>
<keyword evidence="2" id="KW-1133">Transmembrane helix</keyword>
<feature type="compositionally biased region" description="Basic residues" evidence="1">
    <location>
        <begin position="12"/>
        <end position="28"/>
    </location>
</feature>
<keyword evidence="2" id="KW-0812">Transmembrane</keyword>
<proteinExistence type="predicted"/>